<comment type="caution">
    <text evidence="1">The sequence shown here is derived from an EMBL/GenBank/DDBJ whole genome shotgun (WGS) entry which is preliminary data.</text>
</comment>
<dbReference type="RefSeq" id="WP_101536001.1">
    <property type="nucleotide sequence ID" value="NZ_PKUQ01000055.1"/>
</dbReference>
<dbReference type="AlphaFoldDB" id="A0A2N5XKP5"/>
<keyword evidence="2" id="KW-1185">Reference proteome</keyword>
<sequence>MSSEFLALEALVADIAVFAKKQIDTANLSGPRFGAYVKLAWFGQAGDPCHSDCQNIIDALQLLRDLDDNSEIDTFYVAMTASSMGCFPNIENVPGDFDAIRRMSAQLRHVA</sequence>
<dbReference type="Proteomes" id="UP000234881">
    <property type="component" value="Unassembled WGS sequence"/>
</dbReference>
<reference evidence="1 2" key="1">
    <citation type="submission" date="2018-01" db="EMBL/GenBank/DDBJ databases">
        <title>The draft genome sequence of Cohaesibacter sp. H1304.</title>
        <authorList>
            <person name="Wang N.-N."/>
            <person name="Du Z.-J."/>
        </authorList>
    </citation>
    <scope>NUCLEOTIDE SEQUENCE [LARGE SCALE GENOMIC DNA]</scope>
    <source>
        <strain evidence="1 2">H1304</strain>
    </source>
</reference>
<dbReference type="EMBL" id="PKUQ01000055">
    <property type="protein sequence ID" value="PLW75101.1"/>
    <property type="molecule type" value="Genomic_DNA"/>
</dbReference>
<gene>
    <name evidence="1" type="ORF">C0081_22715</name>
</gene>
<dbReference type="OrthoDB" id="8448025at2"/>
<evidence type="ECO:0000313" key="2">
    <source>
        <dbReference type="Proteomes" id="UP000234881"/>
    </source>
</evidence>
<evidence type="ECO:0000313" key="1">
    <source>
        <dbReference type="EMBL" id="PLW75101.1"/>
    </source>
</evidence>
<accession>A0A2N5XKP5</accession>
<organism evidence="1 2">
    <name type="scientific">Cohaesibacter celericrescens</name>
    <dbReference type="NCBI Taxonomy" id="2067669"/>
    <lineage>
        <taxon>Bacteria</taxon>
        <taxon>Pseudomonadati</taxon>
        <taxon>Pseudomonadota</taxon>
        <taxon>Alphaproteobacteria</taxon>
        <taxon>Hyphomicrobiales</taxon>
        <taxon>Cohaesibacteraceae</taxon>
    </lineage>
</organism>
<proteinExistence type="predicted"/>
<name>A0A2N5XKP5_9HYPH</name>
<protein>
    <submittedName>
        <fullName evidence="1">Uncharacterized protein</fullName>
    </submittedName>
</protein>